<evidence type="ECO:0000256" key="2">
    <source>
        <dbReference type="ARBA" id="ARBA00022801"/>
    </source>
</evidence>
<organism evidence="5 6">
    <name type="scientific">Cronartium quercuum f. sp. fusiforme G11</name>
    <dbReference type="NCBI Taxonomy" id="708437"/>
    <lineage>
        <taxon>Eukaryota</taxon>
        <taxon>Fungi</taxon>
        <taxon>Dikarya</taxon>
        <taxon>Basidiomycota</taxon>
        <taxon>Pucciniomycotina</taxon>
        <taxon>Pucciniomycetes</taxon>
        <taxon>Pucciniales</taxon>
        <taxon>Coleosporiaceae</taxon>
        <taxon>Cronartium</taxon>
    </lineage>
</organism>
<dbReference type="InterPro" id="IPR002195">
    <property type="entry name" value="Dihydroorotase_CS"/>
</dbReference>
<dbReference type="PROSITE" id="PS00483">
    <property type="entry name" value="DIHYDROOROTASE_2"/>
    <property type="match status" value="1"/>
</dbReference>
<dbReference type="PANTHER" id="PTHR43137:SF1">
    <property type="entry name" value="DIHYDROOROTASE"/>
    <property type="match status" value="1"/>
</dbReference>
<dbReference type="HAMAP" id="MF_00219">
    <property type="entry name" value="PyrC_classII"/>
    <property type="match status" value="1"/>
</dbReference>
<dbReference type="SUPFAM" id="SSF51556">
    <property type="entry name" value="Metallo-dependent hydrolases"/>
    <property type="match status" value="1"/>
</dbReference>
<dbReference type="GO" id="GO:0046872">
    <property type="term" value="F:metal ion binding"/>
    <property type="evidence" value="ECO:0007669"/>
    <property type="project" value="UniProtKB-KW"/>
</dbReference>
<dbReference type="FunFam" id="3.20.20.140:FF:000071">
    <property type="entry name" value="Dihydroorotase, homodimeric type, variant"/>
    <property type="match status" value="1"/>
</dbReference>
<dbReference type="EMBL" id="MU167333">
    <property type="protein sequence ID" value="KAG0142951.1"/>
    <property type="molecule type" value="Genomic_DNA"/>
</dbReference>
<dbReference type="GO" id="GO:0006207">
    <property type="term" value="P:'de novo' pyrimidine nucleobase biosynthetic process"/>
    <property type="evidence" value="ECO:0007669"/>
    <property type="project" value="TreeGrafter"/>
</dbReference>
<dbReference type="Proteomes" id="UP000886653">
    <property type="component" value="Unassembled WGS sequence"/>
</dbReference>
<dbReference type="OrthoDB" id="1670005at2759"/>
<protein>
    <recommendedName>
        <fullName evidence="7">Dihydroorotase</fullName>
    </recommendedName>
</protein>
<keyword evidence="1" id="KW-0479">Metal-binding</keyword>
<dbReference type="InterPro" id="IPR004721">
    <property type="entry name" value="DHOdimr"/>
</dbReference>
<dbReference type="Gene3D" id="3.20.20.140">
    <property type="entry name" value="Metal-dependent hydrolases"/>
    <property type="match status" value="1"/>
</dbReference>
<dbReference type="GO" id="GO:0006221">
    <property type="term" value="P:pyrimidine nucleotide biosynthetic process"/>
    <property type="evidence" value="ECO:0007669"/>
    <property type="project" value="UniProtKB-KW"/>
</dbReference>
<keyword evidence="6" id="KW-1185">Reference proteome</keyword>
<evidence type="ECO:0000256" key="3">
    <source>
        <dbReference type="ARBA" id="ARBA00022833"/>
    </source>
</evidence>
<proteinExistence type="inferred from homology"/>
<accession>A0A9P6NG06</accession>
<dbReference type="InterPro" id="IPR032466">
    <property type="entry name" value="Metal_Hydrolase"/>
</dbReference>
<comment type="caution">
    <text evidence="5">The sequence shown here is derived from an EMBL/GenBank/DDBJ whole genome shotgun (WGS) entry which is preliminary data.</text>
</comment>
<gene>
    <name evidence="5" type="ORF">CROQUDRAFT_49520</name>
</gene>
<keyword evidence="3" id="KW-0862">Zinc</keyword>
<evidence type="ECO:0000256" key="4">
    <source>
        <dbReference type="ARBA" id="ARBA00022975"/>
    </source>
</evidence>
<evidence type="ECO:0008006" key="7">
    <source>
        <dbReference type="Google" id="ProtNLM"/>
    </source>
</evidence>
<reference evidence="5" key="1">
    <citation type="submission" date="2013-11" db="EMBL/GenBank/DDBJ databases">
        <title>Genome sequence of the fusiform rust pathogen reveals effectors for host alternation and coevolution with pine.</title>
        <authorList>
            <consortium name="DOE Joint Genome Institute"/>
            <person name="Smith K."/>
            <person name="Pendleton A."/>
            <person name="Kubisiak T."/>
            <person name="Anderson C."/>
            <person name="Salamov A."/>
            <person name="Aerts A."/>
            <person name="Riley R."/>
            <person name="Clum A."/>
            <person name="Lindquist E."/>
            <person name="Ence D."/>
            <person name="Campbell M."/>
            <person name="Kronenberg Z."/>
            <person name="Feau N."/>
            <person name="Dhillon B."/>
            <person name="Hamelin R."/>
            <person name="Burleigh J."/>
            <person name="Smith J."/>
            <person name="Yandell M."/>
            <person name="Nelson C."/>
            <person name="Grigoriev I."/>
            <person name="Davis J."/>
        </authorList>
    </citation>
    <scope>NUCLEOTIDE SEQUENCE</scope>
    <source>
        <strain evidence="5">G11</strain>
    </source>
</reference>
<name>A0A9P6NG06_9BASI</name>
<sequence length="403" mass="45396">MPTFDAHVHLRQLGHLAELVTPHISKGGINTVYVMPNTIPPITTTDQALNYQSQLKSLSPQTEFLMSLYLTSNLTIQELQKAKKAGIIGVKSYPKGVTTNSNEGIIESYETYYEIFSTMENLGLILNLHGEVPSNPSDGTCVMNAESRFLPQLVKLHKKFPNLKIVLEHATTRSAIEVVKNCGPTIGCSITPHHLTLIVDDWAGNNLNFCKPVAKFQDDREALREVIREGHPRFFLGSDSAPHPINFKLPLLNQNHQDDNNIFFTGHCSPGIYTSAYLLPILATIFESALPPPPPNFNNNNDEEQEERIITSPIPLERLKDFISKFGRSFYGLNNSSQNFNNNNQQQQLLEKKKKNVRLIKTSDQEPFSIIPYKLQSLDNNDSQVVIPFWAGRKLSWKIDTTT</sequence>
<evidence type="ECO:0000313" key="6">
    <source>
        <dbReference type="Proteomes" id="UP000886653"/>
    </source>
</evidence>
<dbReference type="GO" id="GO:0005737">
    <property type="term" value="C:cytoplasm"/>
    <property type="evidence" value="ECO:0007669"/>
    <property type="project" value="TreeGrafter"/>
</dbReference>
<keyword evidence="4" id="KW-0665">Pyrimidine biosynthesis</keyword>
<evidence type="ECO:0000256" key="1">
    <source>
        <dbReference type="ARBA" id="ARBA00022723"/>
    </source>
</evidence>
<dbReference type="GO" id="GO:0004151">
    <property type="term" value="F:dihydroorotase activity"/>
    <property type="evidence" value="ECO:0007669"/>
    <property type="project" value="InterPro"/>
</dbReference>
<keyword evidence="2" id="KW-0378">Hydrolase</keyword>
<dbReference type="PANTHER" id="PTHR43137">
    <property type="entry name" value="DIHYDROOROTASE"/>
    <property type="match status" value="1"/>
</dbReference>
<evidence type="ECO:0000313" key="5">
    <source>
        <dbReference type="EMBL" id="KAG0142951.1"/>
    </source>
</evidence>
<dbReference type="AlphaFoldDB" id="A0A9P6NG06"/>